<feature type="region of interest" description="Disordered" evidence="1">
    <location>
        <begin position="335"/>
        <end position="400"/>
    </location>
</feature>
<reference evidence="3 4" key="1">
    <citation type="journal article" date="2022" name="Front. Cell. Infect. Microbiol.">
        <title>The Genomes of Two Strains of Taenia crassiceps the Animal Model for the Study of Human Cysticercosis.</title>
        <authorList>
            <person name="Bobes R.J."/>
            <person name="Estrada K."/>
            <person name="Rios-Valencia D.G."/>
            <person name="Calderon-Gallegos A."/>
            <person name="de la Torre P."/>
            <person name="Carrero J.C."/>
            <person name="Sanchez-Flores A."/>
            <person name="Laclette J.P."/>
        </authorList>
    </citation>
    <scope>NUCLEOTIDE SEQUENCE [LARGE SCALE GENOMIC DNA]</scope>
    <source>
        <strain evidence="3">WFUcys</strain>
    </source>
</reference>
<evidence type="ECO:0000313" key="3">
    <source>
        <dbReference type="EMBL" id="KAL5105168.1"/>
    </source>
</evidence>
<dbReference type="PANTHER" id="PTHR13309">
    <property type="entry name" value="NUCLEAR FRAGILE X MENTAL RETARDATION PROTEIN INTERACTING PROTEIN 1"/>
    <property type="match status" value="1"/>
</dbReference>
<keyword evidence="4" id="KW-1185">Reference proteome</keyword>
<protein>
    <recommendedName>
        <fullName evidence="2">FMR1-interacting protein 1 conserved domain-containing protein</fullName>
    </recommendedName>
</protein>
<feature type="compositionally biased region" description="Basic and acidic residues" evidence="1">
    <location>
        <begin position="131"/>
        <end position="145"/>
    </location>
</feature>
<dbReference type="InterPro" id="IPR019496">
    <property type="entry name" value="NUFIP1_cons_dom"/>
</dbReference>
<feature type="region of interest" description="Disordered" evidence="1">
    <location>
        <begin position="127"/>
        <end position="146"/>
    </location>
</feature>
<comment type="caution">
    <text evidence="3">The sequence shown here is derived from an EMBL/GenBank/DDBJ whole genome shotgun (WGS) entry which is preliminary data.</text>
</comment>
<name>A0ABR4Q676_9CEST</name>
<evidence type="ECO:0000313" key="4">
    <source>
        <dbReference type="Proteomes" id="UP001651158"/>
    </source>
</evidence>
<feature type="region of interest" description="Disordered" evidence="1">
    <location>
        <begin position="186"/>
        <end position="271"/>
    </location>
</feature>
<evidence type="ECO:0000259" key="2">
    <source>
        <dbReference type="Pfam" id="PF10453"/>
    </source>
</evidence>
<evidence type="ECO:0000256" key="1">
    <source>
        <dbReference type="SAM" id="MobiDB-lite"/>
    </source>
</evidence>
<feature type="compositionally biased region" description="Polar residues" evidence="1">
    <location>
        <begin position="526"/>
        <end position="539"/>
    </location>
</feature>
<accession>A0ABR4Q676</accession>
<gene>
    <name evidence="3" type="ORF">TcWFU_004161</name>
</gene>
<proteinExistence type="predicted"/>
<organism evidence="3 4">
    <name type="scientific">Taenia crassiceps</name>
    <dbReference type="NCBI Taxonomy" id="6207"/>
    <lineage>
        <taxon>Eukaryota</taxon>
        <taxon>Metazoa</taxon>
        <taxon>Spiralia</taxon>
        <taxon>Lophotrochozoa</taxon>
        <taxon>Platyhelminthes</taxon>
        <taxon>Cestoda</taxon>
        <taxon>Eucestoda</taxon>
        <taxon>Cyclophyllidea</taxon>
        <taxon>Taeniidae</taxon>
        <taxon>Taenia</taxon>
    </lineage>
</organism>
<dbReference type="Pfam" id="PF10453">
    <property type="entry name" value="NUFIP1"/>
    <property type="match status" value="1"/>
</dbReference>
<dbReference type="InterPro" id="IPR039136">
    <property type="entry name" value="NUFIP1-like"/>
</dbReference>
<sequence>MELPDFSSLWEASSTLEKLQESLLKDYSSQNQGKVQNYRRRDPDSRNDYYSDGICGVSFGIVEPEFANPLATCCQQHFFTAEELDRHIAEHVVCPGVPGAEDSSCGRTIHPTAIAFHLETDHATAIPTTDTRGDAEHSDPTLKRWREARRRNYPTFERVQAKIREVGYRIDRGQVLLTRKFGSLNSRKPRELRKPRDEGSKGPKLEANCADNHPSVEQQPAQPLTTSQRVNEGSLLDDPPASDKLELATNGDNVTRPASCVRGAEDTPEVEVDLPTVGVDEDEEGPFMPTSVPAPLVSYDSDVSWSEQLEEVEELWAPASSSIRKTLLEQLETVKPKNAQVEDTHDDSQTTVSSNTSGGRRNGRPKREERGGRRKERLRSKGDAEDEDGQTESTAVGDAEMEIDEMSARGGVKVFAAHPLVQMFARRRACMRHALLISKRPTLLQMLLAEEMRHERNQLMQCTLRGIREEEINGGTTPKPGNTSNSVDLTPTSLQPAQSSPYSHHKTRQAEIQQGTPLDTMARTPLSASITYQGRASCSTRKRHQR</sequence>
<feature type="region of interest" description="Disordered" evidence="1">
    <location>
        <begin position="471"/>
        <end position="546"/>
    </location>
</feature>
<dbReference type="PANTHER" id="PTHR13309:SF0">
    <property type="entry name" value="FMR1-INTERACTING PROTEIN NUFIP1"/>
    <property type="match status" value="1"/>
</dbReference>
<dbReference type="Proteomes" id="UP001651158">
    <property type="component" value="Unassembled WGS sequence"/>
</dbReference>
<dbReference type="EMBL" id="JAKROA010000009">
    <property type="protein sequence ID" value="KAL5105168.1"/>
    <property type="molecule type" value="Genomic_DNA"/>
</dbReference>
<feature type="compositionally biased region" description="Polar residues" evidence="1">
    <location>
        <begin position="474"/>
        <end position="502"/>
    </location>
</feature>
<feature type="domain" description="FMR1-interacting protein 1 conserved" evidence="2">
    <location>
        <begin position="142"/>
        <end position="173"/>
    </location>
</feature>
<feature type="compositionally biased region" description="Basic and acidic residues" evidence="1">
    <location>
        <begin position="335"/>
        <end position="348"/>
    </location>
</feature>
<feature type="compositionally biased region" description="Polar residues" evidence="1">
    <location>
        <begin position="215"/>
        <end position="231"/>
    </location>
</feature>
<feature type="compositionally biased region" description="Basic and acidic residues" evidence="1">
    <location>
        <begin position="188"/>
        <end position="204"/>
    </location>
</feature>